<name>A0ABD5PR76_9EURY</name>
<dbReference type="NCBIfam" id="NF041082">
    <property type="entry name" value="thermosome_alpha"/>
    <property type="match status" value="1"/>
</dbReference>
<dbReference type="InterPro" id="IPR002423">
    <property type="entry name" value="Cpn60/GroEL/TCP-1"/>
</dbReference>
<comment type="similarity">
    <text evidence="1 5">Belongs to the TCP-1 chaperonin family.</text>
</comment>
<dbReference type="Gene3D" id="3.30.260.10">
    <property type="entry name" value="TCP-1-like chaperonin intermediate domain"/>
    <property type="match status" value="1"/>
</dbReference>
<evidence type="ECO:0000256" key="6">
    <source>
        <dbReference type="SAM" id="MobiDB-lite"/>
    </source>
</evidence>
<dbReference type="PANTHER" id="PTHR11353">
    <property type="entry name" value="CHAPERONIN"/>
    <property type="match status" value="1"/>
</dbReference>
<dbReference type="Gene3D" id="3.50.7.10">
    <property type="entry name" value="GroEL"/>
    <property type="match status" value="1"/>
</dbReference>
<evidence type="ECO:0000313" key="8">
    <source>
        <dbReference type="Proteomes" id="UP001595898"/>
    </source>
</evidence>
<protein>
    <submittedName>
        <fullName evidence="7">Thermosome subunit alpha</fullName>
    </submittedName>
</protein>
<dbReference type="InterPro" id="IPR054827">
    <property type="entry name" value="thermosome_alpha"/>
</dbReference>
<keyword evidence="4 5" id="KW-0143">Chaperone</keyword>
<evidence type="ECO:0000256" key="3">
    <source>
        <dbReference type="ARBA" id="ARBA00022840"/>
    </source>
</evidence>
<organism evidence="7 8">
    <name type="scientific">Halosolutus amylolyticus</name>
    <dbReference type="NCBI Taxonomy" id="2932267"/>
    <lineage>
        <taxon>Archaea</taxon>
        <taxon>Methanobacteriati</taxon>
        <taxon>Methanobacteriota</taxon>
        <taxon>Stenosarchaea group</taxon>
        <taxon>Halobacteria</taxon>
        <taxon>Halobacteriales</taxon>
        <taxon>Natrialbaceae</taxon>
        <taxon>Halosolutus</taxon>
    </lineage>
</organism>
<dbReference type="SUPFAM" id="SSF52029">
    <property type="entry name" value="GroEL apical domain-like"/>
    <property type="match status" value="1"/>
</dbReference>
<dbReference type="Gene3D" id="1.10.560.10">
    <property type="entry name" value="GroEL-like equatorial domain"/>
    <property type="match status" value="1"/>
</dbReference>
<comment type="caution">
    <text evidence="7">The sequence shown here is derived from an EMBL/GenBank/DDBJ whole genome shotgun (WGS) entry which is preliminary data.</text>
</comment>
<sequence>MTNGGNHRQVLSRGNGIHTLGGREAQLDNVAAAQALSEAIKTTLGPKGLDKLLVSSDGTVVVTNDGASIVDRMEIDHPAAKSIVEVAAQQDSAVGDGTTSAIVLAGELLEEAEGLLEDGLHETTIARGYTLAAERAQDTLSDRTIPVESDDYATLRAVAQTAITGKWDRAASDFLAKQTVDAVRTIERDGTVDLKRLTRKAVPGSSYYDSELVDGLVIDMESSSTTPVSPEPGLPRVFDGATVALVDDQLTIETATGQGTVSLESPADLQDLRGYERAVYERYVDRITDAGADVVFCQKAIDDMVRYLLTKHGVLAVERTRQDELEKLGRATGARPVGTVDDLTAADIGRARRVERRGVGPTDVAIVDGGTDADQVTLLLRGGTRQVADETKRVVDGCIHVLTRTIEDGAVVPGGGATEISVASDLRGYATTVSGREQLAVEAFADAIEAIPRILAASAGLDPIDALVELRARHHDGDHTAGLRLDAESGRIGDVVEGGILEPRAVTERAIASAAEAANLLVRVDEVVAVSRDADEDAHDHEHDHGPDGVVEGSGGYPWAIGHSMGH</sequence>
<dbReference type="RefSeq" id="WP_250140337.1">
    <property type="nucleotide sequence ID" value="NZ_JALIQP010000002.1"/>
</dbReference>
<dbReference type="PROSITE" id="PS00750">
    <property type="entry name" value="TCP1_1"/>
    <property type="match status" value="1"/>
</dbReference>
<feature type="compositionally biased region" description="Basic and acidic residues" evidence="6">
    <location>
        <begin position="538"/>
        <end position="547"/>
    </location>
</feature>
<dbReference type="InterPro" id="IPR053374">
    <property type="entry name" value="TCP-1_chaperonin"/>
</dbReference>
<dbReference type="PRINTS" id="PR00304">
    <property type="entry name" value="TCOMPLEXTCP1"/>
</dbReference>
<keyword evidence="2 5" id="KW-0547">Nucleotide-binding</keyword>
<evidence type="ECO:0000256" key="2">
    <source>
        <dbReference type="ARBA" id="ARBA00022741"/>
    </source>
</evidence>
<accession>A0ABD5PR76</accession>
<evidence type="ECO:0000256" key="4">
    <source>
        <dbReference type="ARBA" id="ARBA00023186"/>
    </source>
</evidence>
<feature type="region of interest" description="Disordered" evidence="6">
    <location>
        <begin position="534"/>
        <end position="567"/>
    </location>
</feature>
<proteinExistence type="inferred from homology"/>
<reference evidence="7 8" key="1">
    <citation type="journal article" date="2019" name="Int. J. Syst. Evol. Microbiol.">
        <title>The Global Catalogue of Microorganisms (GCM) 10K type strain sequencing project: providing services to taxonomists for standard genome sequencing and annotation.</title>
        <authorList>
            <consortium name="The Broad Institute Genomics Platform"/>
            <consortium name="The Broad Institute Genome Sequencing Center for Infectious Disease"/>
            <person name="Wu L."/>
            <person name="Ma J."/>
        </authorList>
    </citation>
    <scope>NUCLEOTIDE SEQUENCE [LARGE SCALE GENOMIC DNA]</scope>
    <source>
        <strain evidence="7 8">WLHS5</strain>
    </source>
</reference>
<dbReference type="AlphaFoldDB" id="A0ABD5PR76"/>
<evidence type="ECO:0000313" key="7">
    <source>
        <dbReference type="EMBL" id="MFC4542977.1"/>
    </source>
</evidence>
<evidence type="ECO:0000256" key="5">
    <source>
        <dbReference type="RuleBase" id="RU004187"/>
    </source>
</evidence>
<dbReference type="InterPro" id="IPR027413">
    <property type="entry name" value="GROEL-like_equatorial_sf"/>
</dbReference>
<dbReference type="NCBIfam" id="NF041083">
    <property type="entry name" value="thermosome_beta"/>
    <property type="match status" value="1"/>
</dbReference>
<dbReference type="EMBL" id="JBHSFA010000007">
    <property type="protein sequence ID" value="MFC4542977.1"/>
    <property type="molecule type" value="Genomic_DNA"/>
</dbReference>
<dbReference type="InterPro" id="IPR027409">
    <property type="entry name" value="GroEL-like_apical_dom_sf"/>
</dbReference>
<gene>
    <name evidence="7" type="primary">thsA</name>
    <name evidence="7" type="ORF">ACFO5R_13700</name>
</gene>
<dbReference type="PROSITE" id="PS00995">
    <property type="entry name" value="TCP1_3"/>
    <property type="match status" value="1"/>
</dbReference>
<dbReference type="SUPFAM" id="SSF48592">
    <property type="entry name" value="GroEL equatorial domain-like"/>
    <property type="match status" value="1"/>
</dbReference>
<dbReference type="GO" id="GO:0005524">
    <property type="term" value="F:ATP binding"/>
    <property type="evidence" value="ECO:0007669"/>
    <property type="project" value="UniProtKB-KW"/>
</dbReference>
<dbReference type="InterPro" id="IPR027410">
    <property type="entry name" value="TCP-1-like_intermed_sf"/>
</dbReference>
<dbReference type="Proteomes" id="UP001595898">
    <property type="component" value="Unassembled WGS sequence"/>
</dbReference>
<dbReference type="Pfam" id="PF00118">
    <property type="entry name" value="Cpn60_TCP1"/>
    <property type="match status" value="1"/>
</dbReference>
<evidence type="ECO:0000256" key="1">
    <source>
        <dbReference type="ARBA" id="ARBA00008020"/>
    </source>
</evidence>
<keyword evidence="8" id="KW-1185">Reference proteome</keyword>
<dbReference type="InterPro" id="IPR002194">
    <property type="entry name" value="Chaperonin_TCP-1_CS"/>
</dbReference>
<dbReference type="SUPFAM" id="SSF54849">
    <property type="entry name" value="GroEL-intermediate domain like"/>
    <property type="match status" value="1"/>
</dbReference>
<keyword evidence="3 5" id="KW-0067">ATP-binding</keyword>
<dbReference type="InterPro" id="IPR017998">
    <property type="entry name" value="Chaperone_TCP-1"/>
</dbReference>